<dbReference type="PANTHER" id="PTHR11051">
    <property type="entry name" value="GLYCOSYL HYDROLASE-RELATED"/>
    <property type="match status" value="1"/>
</dbReference>
<evidence type="ECO:0000313" key="1">
    <source>
        <dbReference type="EMBL" id="HCL03566.1"/>
    </source>
</evidence>
<dbReference type="InterPro" id="IPR012341">
    <property type="entry name" value="6hp_glycosidase-like_sf"/>
</dbReference>
<dbReference type="InterPro" id="IPR008928">
    <property type="entry name" value="6-hairpin_glycosidase_sf"/>
</dbReference>
<proteinExistence type="predicted"/>
<dbReference type="GO" id="GO:0004553">
    <property type="term" value="F:hydrolase activity, hydrolyzing O-glycosyl compounds"/>
    <property type="evidence" value="ECO:0007669"/>
    <property type="project" value="TreeGrafter"/>
</dbReference>
<dbReference type="GO" id="GO:0005975">
    <property type="term" value="P:carbohydrate metabolic process"/>
    <property type="evidence" value="ECO:0007669"/>
    <property type="project" value="InterPro"/>
</dbReference>
<reference evidence="1 2" key="1">
    <citation type="journal article" date="2018" name="Nat. Biotechnol.">
        <title>A standardized bacterial taxonomy based on genome phylogeny substantially revises the tree of life.</title>
        <authorList>
            <person name="Parks D.H."/>
            <person name="Chuvochina M."/>
            <person name="Waite D.W."/>
            <person name="Rinke C."/>
            <person name="Skarshewski A."/>
            <person name="Chaumeil P.A."/>
            <person name="Hugenholtz P."/>
        </authorList>
    </citation>
    <scope>NUCLEOTIDE SEQUENCE [LARGE SCALE GENOMIC DNA]</scope>
    <source>
        <strain evidence="1">UBA11728</strain>
    </source>
</reference>
<organism evidence="1 2">
    <name type="scientific">Lachnoclostridium phytofermentans</name>
    <dbReference type="NCBI Taxonomy" id="66219"/>
    <lineage>
        <taxon>Bacteria</taxon>
        <taxon>Bacillati</taxon>
        <taxon>Bacillota</taxon>
        <taxon>Clostridia</taxon>
        <taxon>Lachnospirales</taxon>
        <taxon>Lachnospiraceae</taxon>
    </lineage>
</organism>
<protein>
    <submittedName>
        <fullName evidence="1">Glycoside hydrolase family 65</fullName>
    </submittedName>
</protein>
<dbReference type="EMBL" id="DPVV01000479">
    <property type="protein sequence ID" value="HCL03566.1"/>
    <property type="molecule type" value="Genomic_DNA"/>
</dbReference>
<dbReference type="Proteomes" id="UP000262969">
    <property type="component" value="Unassembled WGS sequence"/>
</dbReference>
<keyword evidence="1" id="KW-0378">Hydrolase</keyword>
<dbReference type="SUPFAM" id="SSF48208">
    <property type="entry name" value="Six-hairpin glycosidases"/>
    <property type="match status" value="1"/>
</dbReference>
<comment type="caution">
    <text evidence="1">The sequence shown here is derived from an EMBL/GenBank/DDBJ whole genome shotgun (WGS) entry which is preliminary data.</text>
</comment>
<gene>
    <name evidence="1" type="ORF">DHW61_14350</name>
</gene>
<accession>A0A3D2X9A3</accession>
<evidence type="ECO:0000313" key="2">
    <source>
        <dbReference type="Proteomes" id="UP000262969"/>
    </source>
</evidence>
<dbReference type="PANTHER" id="PTHR11051:SF8">
    <property type="entry name" value="PROTEIN-GLUCOSYLGALACTOSYLHYDROXYLYSINE GLUCOSIDASE"/>
    <property type="match status" value="1"/>
</dbReference>
<dbReference type="Gene3D" id="1.50.10.10">
    <property type="match status" value="1"/>
</dbReference>
<dbReference type="AlphaFoldDB" id="A0A3D2X9A3"/>
<sequence length="710" mass="82932">MMINRYELVNRHNPIMKDVNPESPLSVGNGEFAFTVDVTGLQTLYKEQIEHEVPLCTMSQWGWHKTPAKANKYYTMDDLVMTEYESVDRTVTYAVDKIQGNEEVYHWLRENPHRLNLARISFFWEDKEITSDQIKDIRQELNLYEGIINSKFWVEGYSVKVTTVCHQEEDILGIYIESEALLLNKLTVKFLFPYGSPDITASDWEKPNSHHTIVKKQDENSWQLERTLDQDSYHMAIKAETKAELHNTNMHEFTLRALEGFLCFTCSFTKEQSSTKEHTFTKEHSFTKELSFHKEPKEYKEDELTFSKVVKSSITSYRDFWENGAIVDFSGSTDQRANELERRVILSLYLLKIQSCGSIPPQETGLTCNSWYGKFHLEMHLWHSAFLPLWNRSRYLEKSLFWYQEHLPKARENAKRNGYAGARWPKMVACDAIDSPSPIATLLIWQQPHILFMLELLYRDTKREDILREYWNIVKETADFMCDFAKWNEKKKCYDLPAPLIPAQERFNPRTTSNPTFELEYWSFGLKIAASWAKRLGKEKKEWEFVASHMALLPVDDGRYLSHEGCVDTFTHFNEDHPSMLLAYGLLPGERADAQYVRNTYDKIMECWEFDTMWGWDFAFMAMTKVRLGDPSGAIDILLMDTSKNSYVASGNNYQRLRHDLPLYLPGNGSLLLAVAMMVAGYQGCEEETPGFPKDGSWCVRQERMLPFPY</sequence>
<name>A0A3D2X9A3_9FIRM</name>